<name>A0ABP8CID2_9ACTN</name>
<dbReference type="InterPro" id="IPR042099">
    <property type="entry name" value="ANL_N_sf"/>
</dbReference>
<dbReference type="Gene3D" id="3.40.50.12780">
    <property type="entry name" value="N-terminal domain of ligase-like"/>
    <property type="match status" value="1"/>
</dbReference>
<keyword evidence="9" id="KW-1185">Reference proteome</keyword>
<comment type="similarity">
    <text evidence="1">Belongs to the ATP-dependent AMP-binding enzyme family.</text>
</comment>
<proteinExistence type="inferred from homology"/>
<gene>
    <name evidence="8" type="primary">ibuL</name>
    <name evidence="8" type="ORF">GCM10022254_60440</name>
</gene>
<sequence length="560" mass="62305">MAAVEFRAARDFLLAHRDDYATAYEKFRWPVLTGFNWALDWFDKIAESNDSPALWIVEEDGSEAKYSFSQMARRSNQVANLLRRSGVRRRDRIILMLGNQVELWETVLAAMKIGAILIPCTPLLGTADLQDRVVRGHARHVVVGSEDVDKFDGVEGEFTRIAVGEKVDGWVHYADAYGETESFTPYGLTMSRDTLLLYFTSGTTAQPKLVEHTHASYPAGHLSTMYWIGLRPGDVHLNISSPGWAKHAWSNVFAPWDAEACVFIFNYTRFDADRLVDTLERCGVSSFCAPPTVWRMLIQSDLGRLANPPREVVAAGEPLNPEVIERVKAVWGRTIRDGFGQTETTVQIANTPGQEVKPGSMGRPVPGYRVALVDPATGEPGDEGEICLDLDDRPLGLMTGYHGDDARTEEAMADGFYHTGDIGSRDEDGYITYVGRSDDVFKASDYKISPFELESVLIEHDAVAEAAVVPSPDPVRAAVPKAYVTLTAGWEPTAETAKAIFEHSRAQLSPYKRVRRLEFGELPKTISGKIRRVELRDGERGKHPGADDRPPGEFREEDLR</sequence>
<evidence type="ECO:0000256" key="5">
    <source>
        <dbReference type="SAM" id="MobiDB-lite"/>
    </source>
</evidence>
<dbReference type="PANTHER" id="PTHR43605">
    <property type="entry name" value="ACYL-COENZYME A SYNTHETASE"/>
    <property type="match status" value="1"/>
</dbReference>
<dbReference type="Proteomes" id="UP001501710">
    <property type="component" value="Unassembled WGS sequence"/>
</dbReference>
<feature type="region of interest" description="Disordered" evidence="5">
    <location>
        <begin position="533"/>
        <end position="560"/>
    </location>
</feature>
<feature type="domain" description="AMP-dependent synthetase/ligase" evidence="6">
    <location>
        <begin position="46"/>
        <end position="401"/>
    </location>
</feature>
<dbReference type="SUPFAM" id="SSF56801">
    <property type="entry name" value="Acetyl-CoA synthetase-like"/>
    <property type="match status" value="1"/>
</dbReference>
<evidence type="ECO:0000256" key="4">
    <source>
        <dbReference type="ARBA" id="ARBA00022840"/>
    </source>
</evidence>
<dbReference type="Pfam" id="PF00501">
    <property type="entry name" value="AMP-binding"/>
    <property type="match status" value="1"/>
</dbReference>
<evidence type="ECO:0000259" key="7">
    <source>
        <dbReference type="Pfam" id="PF13193"/>
    </source>
</evidence>
<evidence type="ECO:0000259" key="6">
    <source>
        <dbReference type="Pfam" id="PF00501"/>
    </source>
</evidence>
<feature type="domain" description="AMP-binding enzyme C-terminal" evidence="7">
    <location>
        <begin position="452"/>
        <end position="529"/>
    </location>
</feature>
<evidence type="ECO:0000313" key="8">
    <source>
        <dbReference type="EMBL" id="GAA4239624.1"/>
    </source>
</evidence>
<protein>
    <submittedName>
        <fullName evidence="8">Isobutyrate:CoA ligase IbuL</fullName>
    </submittedName>
</protein>
<reference evidence="9" key="1">
    <citation type="journal article" date="2019" name="Int. J. Syst. Evol. Microbiol.">
        <title>The Global Catalogue of Microorganisms (GCM) 10K type strain sequencing project: providing services to taxonomists for standard genome sequencing and annotation.</title>
        <authorList>
            <consortium name="The Broad Institute Genomics Platform"/>
            <consortium name="The Broad Institute Genome Sequencing Center for Infectious Disease"/>
            <person name="Wu L."/>
            <person name="Ma J."/>
        </authorList>
    </citation>
    <scope>NUCLEOTIDE SEQUENCE [LARGE SCALE GENOMIC DNA]</scope>
    <source>
        <strain evidence="9">JCM 17440</strain>
    </source>
</reference>
<comment type="caution">
    <text evidence="8">The sequence shown here is derived from an EMBL/GenBank/DDBJ whole genome shotgun (WGS) entry which is preliminary data.</text>
</comment>
<keyword evidence="3" id="KW-0547">Nucleotide-binding</keyword>
<dbReference type="EMBL" id="BAABAS010000021">
    <property type="protein sequence ID" value="GAA4239624.1"/>
    <property type="molecule type" value="Genomic_DNA"/>
</dbReference>
<dbReference type="InterPro" id="IPR045851">
    <property type="entry name" value="AMP-bd_C_sf"/>
</dbReference>
<dbReference type="Gene3D" id="3.30.300.30">
    <property type="match status" value="1"/>
</dbReference>
<evidence type="ECO:0000256" key="2">
    <source>
        <dbReference type="ARBA" id="ARBA00022598"/>
    </source>
</evidence>
<dbReference type="Pfam" id="PF13193">
    <property type="entry name" value="AMP-binding_C"/>
    <property type="match status" value="1"/>
</dbReference>
<accession>A0ABP8CID2</accession>
<dbReference type="InterPro" id="IPR051087">
    <property type="entry name" value="Mitochondrial_ACSM"/>
</dbReference>
<keyword evidence="4" id="KW-0067">ATP-binding</keyword>
<evidence type="ECO:0000313" key="9">
    <source>
        <dbReference type="Proteomes" id="UP001501710"/>
    </source>
</evidence>
<evidence type="ECO:0000256" key="1">
    <source>
        <dbReference type="ARBA" id="ARBA00006432"/>
    </source>
</evidence>
<dbReference type="InterPro" id="IPR000873">
    <property type="entry name" value="AMP-dep_synth/lig_dom"/>
</dbReference>
<dbReference type="GO" id="GO:0016874">
    <property type="term" value="F:ligase activity"/>
    <property type="evidence" value="ECO:0007669"/>
    <property type="project" value="UniProtKB-KW"/>
</dbReference>
<dbReference type="PANTHER" id="PTHR43605:SF10">
    <property type="entry name" value="ACYL-COA SYNTHETASE MEDIUM CHAIN FAMILY MEMBER 3"/>
    <property type="match status" value="1"/>
</dbReference>
<dbReference type="InterPro" id="IPR025110">
    <property type="entry name" value="AMP-bd_C"/>
</dbReference>
<organism evidence="8 9">
    <name type="scientific">Actinomadura meridiana</name>
    <dbReference type="NCBI Taxonomy" id="559626"/>
    <lineage>
        <taxon>Bacteria</taxon>
        <taxon>Bacillati</taxon>
        <taxon>Actinomycetota</taxon>
        <taxon>Actinomycetes</taxon>
        <taxon>Streptosporangiales</taxon>
        <taxon>Thermomonosporaceae</taxon>
        <taxon>Actinomadura</taxon>
    </lineage>
</organism>
<evidence type="ECO:0000256" key="3">
    <source>
        <dbReference type="ARBA" id="ARBA00022741"/>
    </source>
</evidence>
<keyword evidence="2 8" id="KW-0436">Ligase</keyword>
<dbReference type="RefSeq" id="WP_344903639.1">
    <property type="nucleotide sequence ID" value="NZ_BAABAS010000021.1"/>
</dbReference>